<accession>A0A5B7FU08</accession>
<evidence type="ECO:0000313" key="2">
    <source>
        <dbReference type="EMBL" id="MPC50961.1"/>
    </source>
</evidence>
<gene>
    <name evidence="2" type="ORF">E2C01_044796</name>
</gene>
<feature type="compositionally biased region" description="Polar residues" evidence="1">
    <location>
        <begin position="62"/>
        <end position="71"/>
    </location>
</feature>
<protein>
    <submittedName>
        <fullName evidence="2">Uncharacterized protein</fullName>
    </submittedName>
</protein>
<organism evidence="2 3">
    <name type="scientific">Portunus trituberculatus</name>
    <name type="common">Swimming crab</name>
    <name type="synonym">Neptunus trituberculatus</name>
    <dbReference type="NCBI Taxonomy" id="210409"/>
    <lineage>
        <taxon>Eukaryota</taxon>
        <taxon>Metazoa</taxon>
        <taxon>Ecdysozoa</taxon>
        <taxon>Arthropoda</taxon>
        <taxon>Crustacea</taxon>
        <taxon>Multicrustacea</taxon>
        <taxon>Malacostraca</taxon>
        <taxon>Eumalacostraca</taxon>
        <taxon>Eucarida</taxon>
        <taxon>Decapoda</taxon>
        <taxon>Pleocyemata</taxon>
        <taxon>Brachyura</taxon>
        <taxon>Eubrachyura</taxon>
        <taxon>Portunoidea</taxon>
        <taxon>Portunidae</taxon>
        <taxon>Portuninae</taxon>
        <taxon>Portunus</taxon>
    </lineage>
</organism>
<keyword evidence="3" id="KW-1185">Reference proteome</keyword>
<reference evidence="2 3" key="1">
    <citation type="submission" date="2019-05" db="EMBL/GenBank/DDBJ databases">
        <title>Another draft genome of Portunus trituberculatus and its Hox gene families provides insights of decapod evolution.</title>
        <authorList>
            <person name="Jeong J.-H."/>
            <person name="Song I."/>
            <person name="Kim S."/>
            <person name="Choi T."/>
            <person name="Kim D."/>
            <person name="Ryu S."/>
            <person name="Kim W."/>
        </authorList>
    </citation>
    <scope>NUCLEOTIDE SEQUENCE [LARGE SCALE GENOMIC DNA]</scope>
    <source>
        <tissue evidence="2">Muscle</tissue>
    </source>
</reference>
<comment type="caution">
    <text evidence="2">The sequence shown here is derived from an EMBL/GenBank/DDBJ whole genome shotgun (WGS) entry which is preliminary data.</text>
</comment>
<sequence length="71" mass="7462">MRHKNSGAPTYRPAVKLSGAHWNTCPHTSTHLVWMEGVPGDDGGAADPRETSPLASDLPAGTGTSRLSHKS</sequence>
<dbReference type="AlphaFoldDB" id="A0A5B7FU08"/>
<dbReference type="EMBL" id="VSRR010009838">
    <property type="protein sequence ID" value="MPC50961.1"/>
    <property type="molecule type" value="Genomic_DNA"/>
</dbReference>
<proteinExistence type="predicted"/>
<name>A0A5B7FU08_PORTR</name>
<evidence type="ECO:0000313" key="3">
    <source>
        <dbReference type="Proteomes" id="UP000324222"/>
    </source>
</evidence>
<dbReference type="Proteomes" id="UP000324222">
    <property type="component" value="Unassembled WGS sequence"/>
</dbReference>
<feature type="region of interest" description="Disordered" evidence="1">
    <location>
        <begin position="36"/>
        <end position="71"/>
    </location>
</feature>
<evidence type="ECO:0000256" key="1">
    <source>
        <dbReference type="SAM" id="MobiDB-lite"/>
    </source>
</evidence>